<feature type="region of interest" description="Disordered" evidence="1">
    <location>
        <begin position="94"/>
        <end position="167"/>
    </location>
</feature>
<gene>
    <name evidence="3" type="ORF">QYE76_037876</name>
</gene>
<keyword evidence="2" id="KW-1133">Transmembrane helix</keyword>
<feature type="compositionally biased region" description="Basic and acidic residues" evidence="1">
    <location>
        <begin position="214"/>
        <end position="226"/>
    </location>
</feature>
<organism evidence="3 4">
    <name type="scientific">Lolium multiflorum</name>
    <name type="common">Italian ryegrass</name>
    <name type="synonym">Lolium perenne subsp. multiflorum</name>
    <dbReference type="NCBI Taxonomy" id="4521"/>
    <lineage>
        <taxon>Eukaryota</taxon>
        <taxon>Viridiplantae</taxon>
        <taxon>Streptophyta</taxon>
        <taxon>Embryophyta</taxon>
        <taxon>Tracheophyta</taxon>
        <taxon>Spermatophyta</taxon>
        <taxon>Magnoliopsida</taxon>
        <taxon>Liliopsida</taxon>
        <taxon>Poales</taxon>
        <taxon>Poaceae</taxon>
        <taxon>BOP clade</taxon>
        <taxon>Pooideae</taxon>
        <taxon>Poodae</taxon>
        <taxon>Poeae</taxon>
        <taxon>Poeae Chloroplast Group 2 (Poeae type)</taxon>
        <taxon>Loliodinae</taxon>
        <taxon>Loliinae</taxon>
        <taxon>Lolium</taxon>
    </lineage>
</organism>
<sequence>MLHQLEPPAPAPSPPPPPRFGFDLILSLSLSLSLSSPPPHATPLLPPDAPPPEISSPLLRGSAGMSDSEKDAAEGGSAARGADWEVVTLTASAYAAAPGPGGGPAAEAEGKGHGAGSSSDALLVSDHFVFPPSEHENLPIETSAPAGEDAVQEESTSVEDTGFRTGSESVLYYDEGRNLSADEAEMLGERGSFRAQDDGHGSAVHDDDDDGGDSQDRSKATPDSKSRCSGGASGKYWLKKHMACLYDQAKETNALWSVVVAAAFVGLVILWRKDKLHIGCLKWRASSAVR</sequence>
<comment type="caution">
    <text evidence="3">The sequence shown here is derived from an EMBL/GenBank/DDBJ whole genome shotgun (WGS) entry which is preliminary data.</text>
</comment>
<feature type="region of interest" description="Disordered" evidence="1">
    <location>
        <begin position="193"/>
        <end position="231"/>
    </location>
</feature>
<evidence type="ECO:0000256" key="2">
    <source>
        <dbReference type="SAM" id="Phobius"/>
    </source>
</evidence>
<feature type="compositionally biased region" description="Polar residues" evidence="1">
    <location>
        <begin position="153"/>
        <end position="167"/>
    </location>
</feature>
<protein>
    <submittedName>
        <fullName evidence="3">Uncharacterized protein</fullName>
    </submittedName>
</protein>
<evidence type="ECO:0000313" key="4">
    <source>
        <dbReference type="Proteomes" id="UP001231189"/>
    </source>
</evidence>
<reference evidence="3" key="1">
    <citation type="submission" date="2023-07" db="EMBL/GenBank/DDBJ databases">
        <title>A chromosome-level genome assembly of Lolium multiflorum.</title>
        <authorList>
            <person name="Chen Y."/>
            <person name="Copetti D."/>
            <person name="Kolliker R."/>
            <person name="Studer B."/>
        </authorList>
    </citation>
    <scope>NUCLEOTIDE SEQUENCE</scope>
    <source>
        <strain evidence="3">02402/16</strain>
        <tissue evidence="3">Leaf</tissue>
    </source>
</reference>
<keyword evidence="4" id="KW-1185">Reference proteome</keyword>
<dbReference type="PANTHER" id="PTHR34797">
    <property type="entry name" value="ATG8-INTERACTING PROTEIN 2"/>
    <property type="match status" value="1"/>
</dbReference>
<feature type="transmembrane region" description="Helical" evidence="2">
    <location>
        <begin position="254"/>
        <end position="271"/>
    </location>
</feature>
<dbReference type="AlphaFoldDB" id="A0AAD8WT40"/>
<feature type="compositionally biased region" description="Basic and acidic residues" evidence="1">
    <location>
        <begin position="193"/>
        <end position="205"/>
    </location>
</feature>
<dbReference type="InterPro" id="IPR040304">
    <property type="entry name" value="ATG8-IP-1/2"/>
</dbReference>
<feature type="region of interest" description="Disordered" evidence="1">
    <location>
        <begin position="1"/>
        <end position="22"/>
    </location>
</feature>
<dbReference type="Proteomes" id="UP001231189">
    <property type="component" value="Unassembled WGS sequence"/>
</dbReference>
<evidence type="ECO:0000313" key="3">
    <source>
        <dbReference type="EMBL" id="KAK1677028.1"/>
    </source>
</evidence>
<keyword evidence="2" id="KW-0812">Transmembrane</keyword>
<evidence type="ECO:0000256" key="1">
    <source>
        <dbReference type="SAM" id="MobiDB-lite"/>
    </source>
</evidence>
<dbReference type="PANTHER" id="PTHR34797:SF1">
    <property type="entry name" value="ATG8-INTERACTING PROTEIN 2"/>
    <property type="match status" value="1"/>
</dbReference>
<keyword evidence="2" id="KW-0472">Membrane</keyword>
<feature type="region of interest" description="Disordered" evidence="1">
    <location>
        <begin position="34"/>
        <end position="81"/>
    </location>
</feature>
<name>A0AAD8WT40_LOLMU</name>
<dbReference type="EMBL" id="JAUUTY010000002">
    <property type="protein sequence ID" value="KAK1677028.1"/>
    <property type="molecule type" value="Genomic_DNA"/>
</dbReference>
<feature type="compositionally biased region" description="Pro residues" evidence="1">
    <location>
        <begin position="7"/>
        <end position="19"/>
    </location>
</feature>
<proteinExistence type="predicted"/>
<feature type="compositionally biased region" description="Pro residues" evidence="1">
    <location>
        <begin position="36"/>
        <end position="54"/>
    </location>
</feature>
<accession>A0AAD8WT40</accession>